<dbReference type="AlphaFoldDB" id="A0A5A7T394"/>
<organism evidence="7 9">
    <name type="scientific">Cucumis melo var. makuwa</name>
    <name type="common">Oriental melon</name>
    <dbReference type="NCBI Taxonomy" id="1194695"/>
    <lineage>
        <taxon>Eukaryota</taxon>
        <taxon>Viridiplantae</taxon>
        <taxon>Streptophyta</taxon>
        <taxon>Embryophyta</taxon>
        <taxon>Tracheophyta</taxon>
        <taxon>Spermatophyta</taxon>
        <taxon>Magnoliopsida</taxon>
        <taxon>eudicotyledons</taxon>
        <taxon>Gunneridae</taxon>
        <taxon>Pentapetalae</taxon>
        <taxon>rosids</taxon>
        <taxon>fabids</taxon>
        <taxon>Cucurbitales</taxon>
        <taxon>Cucurbitaceae</taxon>
        <taxon>Benincaseae</taxon>
        <taxon>Cucumis</taxon>
    </lineage>
</organism>
<dbReference type="PROSITE" id="PS50066">
    <property type="entry name" value="MADS_BOX_2"/>
    <property type="match status" value="1"/>
</dbReference>
<dbReference type="SUPFAM" id="SSF55455">
    <property type="entry name" value="SRF-like"/>
    <property type="match status" value="1"/>
</dbReference>
<evidence type="ECO:0000313" key="9">
    <source>
        <dbReference type="Proteomes" id="UP000321393"/>
    </source>
</evidence>
<dbReference type="InterPro" id="IPR036879">
    <property type="entry name" value="TF_MADSbox_sf"/>
</dbReference>
<accession>A0A5A7T394</accession>
<dbReference type="Gene3D" id="3.40.1810.10">
    <property type="entry name" value="Transcription factor, MADS-box"/>
    <property type="match status" value="1"/>
</dbReference>
<dbReference type="PRINTS" id="PR00404">
    <property type="entry name" value="MADSDOMAIN"/>
</dbReference>
<reference evidence="9 10" key="1">
    <citation type="submission" date="2019-08" db="EMBL/GenBank/DDBJ databases">
        <title>Draft genome sequences of two oriental melons (Cucumis melo L. var makuwa).</title>
        <authorList>
            <person name="Kwon S.-Y."/>
        </authorList>
    </citation>
    <scope>NUCLEOTIDE SEQUENCE [LARGE SCALE GENOMIC DNA]</scope>
    <source>
        <strain evidence="10">cv. Chang Bougi</strain>
        <strain evidence="9">cv. SW 3</strain>
        <tissue evidence="7">Leaf</tissue>
    </source>
</reference>
<gene>
    <name evidence="8" type="ORF">E5676_scaffold248G00960</name>
    <name evidence="7" type="ORF">E6C27_scaffold112G00870</name>
</gene>
<comment type="caution">
    <text evidence="7">The sequence shown here is derived from an EMBL/GenBank/DDBJ whole genome shotgun (WGS) entry which is preliminary data.</text>
</comment>
<keyword evidence="5" id="KW-0539">Nucleus</keyword>
<dbReference type="PANTHER" id="PTHR48019">
    <property type="entry name" value="SERUM RESPONSE FACTOR HOMOLOG"/>
    <property type="match status" value="1"/>
</dbReference>
<dbReference type="GO" id="GO:0046983">
    <property type="term" value="F:protein dimerization activity"/>
    <property type="evidence" value="ECO:0007669"/>
    <property type="project" value="InterPro"/>
</dbReference>
<dbReference type="Pfam" id="PF00319">
    <property type="entry name" value="SRF-TF"/>
    <property type="match status" value="1"/>
</dbReference>
<dbReference type="FunFam" id="3.40.1810.10:FF:000010">
    <property type="entry name" value="Agamous-like MADS-box protein AGL30"/>
    <property type="match status" value="1"/>
</dbReference>
<dbReference type="Proteomes" id="UP000321947">
    <property type="component" value="Unassembled WGS sequence"/>
</dbReference>
<name>A0A5A7T394_CUCMM</name>
<evidence type="ECO:0000256" key="5">
    <source>
        <dbReference type="ARBA" id="ARBA00023242"/>
    </source>
</evidence>
<evidence type="ECO:0000256" key="3">
    <source>
        <dbReference type="ARBA" id="ARBA00023125"/>
    </source>
</evidence>
<evidence type="ECO:0000256" key="2">
    <source>
        <dbReference type="ARBA" id="ARBA00023015"/>
    </source>
</evidence>
<dbReference type="Proteomes" id="UP000321393">
    <property type="component" value="Unassembled WGS sequence"/>
</dbReference>
<dbReference type="EMBL" id="SSTD01017768">
    <property type="protein sequence ID" value="TYJ98899.1"/>
    <property type="molecule type" value="Genomic_DNA"/>
</dbReference>
<evidence type="ECO:0000259" key="6">
    <source>
        <dbReference type="PROSITE" id="PS50066"/>
    </source>
</evidence>
<comment type="subcellular location">
    <subcellularLocation>
        <location evidence="1">Nucleus</location>
    </subcellularLocation>
</comment>
<keyword evidence="2" id="KW-0805">Transcription regulation</keyword>
<dbReference type="OrthoDB" id="1898716at2759"/>
<feature type="domain" description="MADS-box" evidence="6">
    <location>
        <begin position="1"/>
        <end position="61"/>
    </location>
</feature>
<evidence type="ECO:0000256" key="4">
    <source>
        <dbReference type="ARBA" id="ARBA00023163"/>
    </source>
</evidence>
<sequence>MGRVKLKIKKLESTGSRQVTYSKRRNGIMKKARELAILCDIDIVLLMFSPSGKPALYEGERSNIEEVITKFAELTPQERSKRYENLSQVLKKTFKKLDHDVNIDDFFCAFYQICIIYQQELTNEVAILRDQIGEAHKRLSYWRNPDSINSIEQLQTMEDLVRESLNQTRLHKENLRRHQLLSQDFTGQYPSAGMSLPLLMDEMQGTQPLLWLPNYGSQQIPLPNEPCFLQPSDVECSFPSYPSFFNPGKQIEAGISGQIDSMPQGDGALNELSGTSCSTLQLGDQYPYPTCDGSNFQDEKRLKIEMEMNLHAACVDTQLNGKLELSRSLYGDDQHPWASIPGPCSIPMYQSNEYHHVGSLLTGPSKT</sequence>
<proteinExistence type="predicted"/>
<evidence type="ECO:0000256" key="1">
    <source>
        <dbReference type="ARBA" id="ARBA00004123"/>
    </source>
</evidence>
<evidence type="ECO:0000313" key="10">
    <source>
        <dbReference type="Proteomes" id="UP000321947"/>
    </source>
</evidence>
<dbReference type="GO" id="GO:0080092">
    <property type="term" value="P:regulation of pollen tube growth"/>
    <property type="evidence" value="ECO:0007669"/>
    <property type="project" value="UniProtKB-ARBA"/>
</dbReference>
<dbReference type="GO" id="GO:0003677">
    <property type="term" value="F:DNA binding"/>
    <property type="evidence" value="ECO:0007669"/>
    <property type="project" value="UniProtKB-KW"/>
</dbReference>
<evidence type="ECO:0000313" key="7">
    <source>
        <dbReference type="EMBL" id="KAA0036091.1"/>
    </source>
</evidence>
<dbReference type="InterPro" id="IPR002100">
    <property type="entry name" value="TF_MADSbox"/>
</dbReference>
<keyword evidence="4" id="KW-0804">Transcription</keyword>
<dbReference type="GO" id="GO:0005634">
    <property type="term" value="C:nucleus"/>
    <property type="evidence" value="ECO:0007669"/>
    <property type="project" value="UniProtKB-SubCell"/>
</dbReference>
<dbReference type="SMART" id="SM00432">
    <property type="entry name" value="MADS"/>
    <property type="match status" value="1"/>
</dbReference>
<dbReference type="InterPro" id="IPR050142">
    <property type="entry name" value="MADS-box/MEF2_TF"/>
</dbReference>
<dbReference type="EMBL" id="SSTE01019870">
    <property type="protein sequence ID" value="KAA0036091.1"/>
    <property type="molecule type" value="Genomic_DNA"/>
</dbReference>
<dbReference type="GO" id="GO:0010152">
    <property type="term" value="P:pollen maturation"/>
    <property type="evidence" value="ECO:0007669"/>
    <property type="project" value="UniProtKB-ARBA"/>
</dbReference>
<protein>
    <submittedName>
        <fullName evidence="7">Agamous-like MADS-box protein AGL65 isoform X1</fullName>
    </submittedName>
</protein>
<evidence type="ECO:0000313" key="8">
    <source>
        <dbReference type="EMBL" id="TYJ98899.1"/>
    </source>
</evidence>
<keyword evidence="3" id="KW-0238">DNA-binding</keyword>